<feature type="repeat" description="Pumilio" evidence="3">
    <location>
        <begin position="584"/>
        <end position="619"/>
    </location>
</feature>
<dbReference type="PROSITE" id="PS50303">
    <property type="entry name" value="PUM_HD"/>
    <property type="match status" value="1"/>
</dbReference>
<protein>
    <recommendedName>
        <fullName evidence="5">PUM-HD domain-containing protein</fullName>
    </recommendedName>
</protein>
<comment type="function">
    <text evidence="2">RNA-binding nucleolar protein required for pre-rRNA processing. Involved in production of 18S rRNA and assembly of small ribosomal subunit.</text>
</comment>
<feature type="repeat" description="Pumilio" evidence="3">
    <location>
        <begin position="620"/>
        <end position="656"/>
    </location>
</feature>
<feature type="region of interest" description="Disordered" evidence="4">
    <location>
        <begin position="1"/>
        <end position="275"/>
    </location>
</feature>
<evidence type="ECO:0000256" key="2">
    <source>
        <dbReference type="ARBA" id="ARBA00024893"/>
    </source>
</evidence>
<dbReference type="InterPro" id="IPR033133">
    <property type="entry name" value="PUM-HD"/>
</dbReference>
<dbReference type="PANTHER" id="PTHR12537">
    <property type="entry name" value="RNA BINDING PROTEIN PUMILIO-RELATED"/>
    <property type="match status" value="1"/>
</dbReference>
<dbReference type="Gene3D" id="1.25.10.10">
    <property type="entry name" value="Leucine-rich Repeat Variant"/>
    <property type="match status" value="1"/>
</dbReference>
<dbReference type="InterPro" id="IPR016024">
    <property type="entry name" value="ARM-type_fold"/>
</dbReference>
<dbReference type="CDD" id="cd07920">
    <property type="entry name" value="Pumilio"/>
    <property type="match status" value="1"/>
</dbReference>
<comment type="caution">
    <text evidence="6">The sequence shown here is derived from an EMBL/GenBank/DDBJ whole genome shotgun (WGS) entry which is preliminary data.</text>
</comment>
<dbReference type="SUPFAM" id="SSF48371">
    <property type="entry name" value="ARM repeat"/>
    <property type="match status" value="1"/>
</dbReference>
<keyword evidence="7" id="KW-1185">Reference proteome</keyword>
<dbReference type="Pfam" id="PF00806">
    <property type="entry name" value="PUF"/>
    <property type="match status" value="8"/>
</dbReference>
<name>A0A9W8N6K4_9PEZI</name>
<dbReference type="GO" id="GO:0005737">
    <property type="term" value="C:cytoplasm"/>
    <property type="evidence" value="ECO:0007669"/>
    <property type="project" value="TreeGrafter"/>
</dbReference>
<sequence length="860" mass="95791">MAPSQKDDAQNPDYISGTDWSSHNIWSRGYGAITSSARDTTDSRASDEVSPTAPSGSLITPISERPAAWPPGPWQNGTTSSSTRNNLPYNYNDVNNVPNSFAARQPIGQRPSISSQNPIPPGPVESPTIRFKSAVRTPLPSEERAHDLYAGSGPYPTLDSTGLGRRKSADPSSRNMPYNRAGTLGGRQHEFPGQFGDSNTHSLSNVLPTNSEHRRPSYPRPSLTSTSLAAEPPRSQVSNFTNEVPPIELNDAMGNLGMADPTEPPSRFSRNGDYQFLSNHTTPAWQHDMNSSATNPELRLYQNGLNEDTTWKSPYPGLRNRATPEVRMDSPYSDRKQSSVERNSPASQSHRPNVNSPRHLSGNPVSRSNGSWNPQVFRSAQDIDRLHGLAYQQPNYHPYFDYVPQFSTPVDPYAQQIPSYRQAGPANGYGLPINYPATFALQPSRNKDPAQNARSPVLEDYRTTHKTMSKRWELKDIYGYIVEFSGDQHGSRFIQDKLSSVSSDEKEQVFKEVEPNALQLMKDVFGNYVIQKLFEHGTQKQKKMLAELMLKRIADLSVQMYSCRVVQKALEHVLDDQQRAIIEELRPDVVRVAKDQNGNHVIQKIIEQFPKQCVPFVMEAFQGQVPQLATHNYACRVIQRILEHGTRDEKERLMVDIHACTPKLLTDQYGNYVIQHVIIHGQPKDRRIMISQVIDKAWQLSRHKFASNVVEKCIEHGTPEERSAIHAKLTSNDGSNSLQAVMKDQFGNYVIQMMIKHLDGPEKLAFAQEVNSHIPQLKKQNVARTNTGLEKLYVLVEQVISTKPDSNASSAATGTSPSTPAVLTPPLTEQNSPQSSSPPSTNMSSTDEGGEGSKTTTVPR</sequence>
<evidence type="ECO:0000259" key="5">
    <source>
        <dbReference type="PROSITE" id="PS50303"/>
    </source>
</evidence>
<feature type="compositionally biased region" description="Polar residues" evidence="4">
    <location>
        <begin position="196"/>
        <end position="210"/>
    </location>
</feature>
<feature type="repeat" description="Pumilio" evidence="3">
    <location>
        <begin position="548"/>
        <end position="583"/>
    </location>
</feature>
<evidence type="ECO:0000256" key="3">
    <source>
        <dbReference type="PROSITE-ProRule" id="PRU00317"/>
    </source>
</evidence>
<feature type="domain" description="PUM-HD" evidence="5">
    <location>
        <begin position="453"/>
        <end position="796"/>
    </location>
</feature>
<dbReference type="InterPro" id="IPR033712">
    <property type="entry name" value="Pumilio_RNA-bd"/>
</dbReference>
<feature type="compositionally biased region" description="Low complexity" evidence="4">
    <location>
        <begin position="85"/>
        <end position="99"/>
    </location>
</feature>
<dbReference type="AlphaFoldDB" id="A0A9W8N6K4"/>
<feature type="repeat" description="Pumilio" evidence="3">
    <location>
        <begin position="692"/>
        <end position="727"/>
    </location>
</feature>
<dbReference type="Proteomes" id="UP001148614">
    <property type="component" value="Unassembled WGS sequence"/>
</dbReference>
<evidence type="ECO:0000256" key="1">
    <source>
        <dbReference type="ARBA" id="ARBA00022737"/>
    </source>
</evidence>
<feature type="compositionally biased region" description="Low complexity" evidence="4">
    <location>
        <begin position="808"/>
        <end position="821"/>
    </location>
</feature>
<evidence type="ECO:0000313" key="6">
    <source>
        <dbReference type="EMBL" id="KAJ3559533.1"/>
    </source>
</evidence>
<feature type="repeat" description="Pumilio" evidence="3">
    <location>
        <begin position="476"/>
        <end position="511"/>
    </location>
</feature>
<evidence type="ECO:0000313" key="7">
    <source>
        <dbReference type="Proteomes" id="UP001148614"/>
    </source>
</evidence>
<dbReference type="InterPro" id="IPR011989">
    <property type="entry name" value="ARM-like"/>
</dbReference>
<feature type="region of interest" description="Disordered" evidence="4">
    <location>
        <begin position="307"/>
        <end position="374"/>
    </location>
</feature>
<dbReference type="SMART" id="SM00025">
    <property type="entry name" value="Pumilio"/>
    <property type="match status" value="8"/>
</dbReference>
<feature type="compositionally biased region" description="Polar residues" evidence="4">
    <location>
        <begin position="340"/>
        <end position="374"/>
    </location>
</feature>
<keyword evidence="1" id="KW-0677">Repeat</keyword>
<feature type="compositionally biased region" description="Polar residues" evidence="4">
    <location>
        <begin position="75"/>
        <end position="84"/>
    </location>
</feature>
<proteinExistence type="predicted"/>
<accession>A0A9W8N6K4</accession>
<feature type="repeat" description="Pumilio" evidence="3">
    <location>
        <begin position="728"/>
        <end position="768"/>
    </location>
</feature>
<dbReference type="GO" id="GO:0000288">
    <property type="term" value="P:nuclear-transcribed mRNA catabolic process, deadenylation-dependent decay"/>
    <property type="evidence" value="ECO:0007669"/>
    <property type="project" value="TreeGrafter"/>
</dbReference>
<dbReference type="InterPro" id="IPR001313">
    <property type="entry name" value="Pumilio_RNA-bd_rpt"/>
</dbReference>
<feature type="repeat" description="Pumilio" evidence="3">
    <location>
        <begin position="512"/>
        <end position="547"/>
    </location>
</feature>
<dbReference type="VEuPathDB" id="FungiDB:F4678DRAFT_461694"/>
<dbReference type="EMBL" id="JANPWZ010002366">
    <property type="protein sequence ID" value="KAJ3559533.1"/>
    <property type="molecule type" value="Genomic_DNA"/>
</dbReference>
<reference evidence="6" key="1">
    <citation type="submission" date="2022-07" db="EMBL/GenBank/DDBJ databases">
        <title>Genome Sequence of Xylaria arbuscula.</title>
        <authorList>
            <person name="Buettner E."/>
        </authorList>
    </citation>
    <scope>NUCLEOTIDE SEQUENCE</scope>
    <source>
        <strain evidence="6">VT107</strain>
    </source>
</reference>
<organism evidence="6 7">
    <name type="scientific">Xylaria arbuscula</name>
    <dbReference type="NCBI Taxonomy" id="114810"/>
    <lineage>
        <taxon>Eukaryota</taxon>
        <taxon>Fungi</taxon>
        <taxon>Dikarya</taxon>
        <taxon>Ascomycota</taxon>
        <taxon>Pezizomycotina</taxon>
        <taxon>Sordariomycetes</taxon>
        <taxon>Xylariomycetidae</taxon>
        <taxon>Xylariales</taxon>
        <taxon>Xylariaceae</taxon>
        <taxon>Xylaria</taxon>
    </lineage>
</organism>
<dbReference type="PANTHER" id="PTHR12537:SF12">
    <property type="entry name" value="MATERNAL PROTEIN PUMILIO"/>
    <property type="match status" value="1"/>
</dbReference>
<feature type="compositionally biased region" description="Low complexity" evidence="4">
    <location>
        <begin position="830"/>
        <end position="846"/>
    </location>
</feature>
<dbReference type="PROSITE" id="PS50302">
    <property type="entry name" value="PUM"/>
    <property type="match status" value="8"/>
</dbReference>
<gene>
    <name evidence="6" type="ORF">NPX13_g9519</name>
</gene>
<feature type="region of interest" description="Disordered" evidence="4">
    <location>
        <begin position="804"/>
        <end position="860"/>
    </location>
</feature>
<evidence type="ECO:0000256" key="4">
    <source>
        <dbReference type="SAM" id="MobiDB-lite"/>
    </source>
</evidence>
<feature type="repeat" description="Pumilio" evidence="3">
    <location>
        <begin position="663"/>
        <end position="691"/>
    </location>
</feature>
<feature type="compositionally biased region" description="Basic and acidic residues" evidence="4">
    <location>
        <begin position="322"/>
        <end position="339"/>
    </location>
</feature>
<dbReference type="GO" id="GO:0003730">
    <property type="term" value="F:mRNA 3'-UTR binding"/>
    <property type="evidence" value="ECO:0007669"/>
    <property type="project" value="TreeGrafter"/>
</dbReference>